<dbReference type="InterPro" id="IPR003795">
    <property type="entry name" value="DUF192"/>
</dbReference>
<organism evidence="1 2">
    <name type="scientific">Chitinasiproducens palmae</name>
    <dbReference type="NCBI Taxonomy" id="1770053"/>
    <lineage>
        <taxon>Bacteria</taxon>
        <taxon>Pseudomonadati</taxon>
        <taxon>Pseudomonadota</taxon>
        <taxon>Betaproteobacteria</taxon>
        <taxon>Burkholderiales</taxon>
        <taxon>Burkholderiaceae</taxon>
        <taxon>Chitinasiproducens</taxon>
    </lineage>
</organism>
<evidence type="ECO:0008006" key="3">
    <source>
        <dbReference type="Google" id="ProtNLM"/>
    </source>
</evidence>
<dbReference type="EMBL" id="FNLO01000008">
    <property type="protein sequence ID" value="SDV49388.1"/>
    <property type="molecule type" value="Genomic_DNA"/>
</dbReference>
<protein>
    <recommendedName>
        <fullName evidence="3">DUF192 domain-containing protein</fullName>
    </recommendedName>
</protein>
<dbReference type="InterPro" id="IPR038695">
    <property type="entry name" value="Saro_0823-like_sf"/>
</dbReference>
<dbReference type="STRING" id="1770053.SAMN05216551_10835"/>
<sequence>MPYRIICGNRDPSEPDVPSTLFRRAALALSGAAVLATAAVGDAQTIKQPGDFPVVQLTAGMNLIRAEVAATEADREQGLMYRKHLAPNGGMLFVFDDVAGHCFWMKNTEIPLSIAFIRDDGTVTDVDEMQAQTENNHCPTRAIRYALEMNRGWFSQHGIGPGTRIGGLPAPR</sequence>
<dbReference type="Proteomes" id="UP000243719">
    <property type="component" value="Unassembled WGS sequence"/>
</dbReference>
<reference evidence="2" key="1">
    <citation type="submission" date="2016-09" db="EMBL/GenBank/DDBJ databases">
        <authorList>
            <person name="Varghese N."/>
            <person name="Submissions S."/>
        </authorList>
    </citation>
    <scope>NUCLEOTIDE SEQUENCE [LARGE SCALE GENOMIC DNA]</scope>
    <source>
        <strain evidence="2">JS23</strain>
    </source>
</reference>
<proteinExistence type="predicted"/>
<evidence type="ECO:0000313" key="1">
    <source>
        <dbReference type="EMBL" id="SDV49388.1"/>
    </source>
</evidence>
<dbReference type="PANTHER" id="PTHR37953">
    <property type="entry name" value="UPF0127 PROTEIN MJ1496"/>
    <property type="match status" value="1"/>
</dbReference>
<dbReference type="PANTHER" id="PTHR37953:SF1">
    <property type="entry name" value="UPF0127 PROTEIN MJ1496"/>
    <property type="match status" value="1"/>
</dbReference>
<dbReference type="Gene3D" id="2.60.120.1140">
    <property type="entry name" value="Protein of unknown function DUF192"/>
    <property type="match status" value="1"/>
</dbReference>
<dbReference type="AlphaFoldDB" id="A0A1H2PRA0"/>
<dbReference type="Pfam" id="PF02643">
    <property type="entry name" value="DUF192"/>
    <property type="match status" value="1"/>
</dbReference>
<gene>
    <name evidence="1" type="ORF">SAMN05216551_10835</name>
</gene>
<accession>A0A1H2PRA0</accession>
<name>A0A1H2PRA0_9BURK</name>
<keyword evidence="2" id="KW-1185">Reference proteome</keyword>
<evidence type="ECO:0000313" key="2">
    <source>
        <dbReference type="Proteomes" id="UP000243719"/>
    </source>
</evidence>